<keyword evidence="3" id="KW-1185">Reference proteome</keyword>
<proteinExistence type="predicted"/>
<reference evidence="2 3" key="1">
    <citation type="journal article" date="2018" name="Sci. Rep.">
        <title>Comparative analysis of the Pocillopora damicornis genome highlights role of immune system in coral evolution.</title>
        <authorList>
            <person name="Cunning R."/>
            <person name="Bay R.A."/>
            <person name="Gillette P."/>
            <person name="Baker A.C."/>
            <person name="Traylor-Knowles N."/>
        </authorList>
    </citation>
    <scope>NUCLEOTIDE SEQUENCE [LARGE SCALE GENOMIC DNA]</scope>
    <source>
        <strain evidence="2">RSMAS</strain>
        <tissue evidence="2">Whole animal</tissue>
    </source>
</reference>
<sequence length="245" mass="28344">VLQQQALKIAKFQPQVGVYTHLQFCHIYMAMTANNTNHEEKSGVPIPAKQMSWGDVNHTQLLPLHPYHYYHHVSNGKSNVHVKKDRGGTESTIMSSGYMQSDKWQPSVVTKEEGKKQAMEETPQDISSKKQKEANRSWMAQVLITMTKTIKLEQRQKLIKVVRKRKVEREHACMSPQQKVQIQHNHHQEARGFTVKKESSIALASHCCSTVICMTINYKFFLDSVRYLTQEQYIDELVFKCLTLE</sequence>
<feature type="non-terminal residue" evidence="2">
    <location>
        <position position="245"/>
    </location>
</feature>
<name>A0A3M6U7F1_POCDA</name>
<feature type="region of interest" description="Disordered" evidence="1">
    <location>
        <begin position="104"/>
        <end position="133"/>
    </location>
</feature>
<evidence type="ECO:0000256" key="1">
    <source>
        <dbReference type="SAM" id="MobiDB-lite"/>
    </source>
</evidence>
<feature type="non-terminal residue" evidence="2">
    <location>
        <position position="1"/>
    </location>
</feature>
<dbReference type="Proteomes" id="UP000275408">
    <property type="component" value="Unassembled WGS sequence"/>
</dbReference>
<dbReference type="AlphaFoldDB" id="A0A3M6U7F1"/>
<gene>
    <name evidence="2" type="ORF">pdam_00025199</name>
</gene>
<organism evidence="2 3">
    <name type="scientific">Pocillopora damicornis</name>
    <name type="common">Cauliflower coral</name>
    <name type="synonym">Millepora damicornis</name>
    <dbReference type="NCBI Taxonomy" id="46731"/>
    <lineage>
        <taxon>Eukaryota</taxon>
        <taxon>Metazoa</taxon>
        <taxon>Cnidaria</taxon>
        <taxon>Anthozoa</taxon>
        <taxon>Hexacorallia</taxon>
        <taxon>Scleractinia</taxon>
        <taxon>Astrocoeniina</taxon>
        <taxon>Pocilloporidae</taxon>
        <taxon>Pocillopora</taxon>
    </lineage>
</organism>
<feature type="compositionally biased region" description="Basic and acidic residues" evidence="1">
    <location>
        <begin position="110"/>
        <end position="119"/>
    </location>
</feature>
<evidence type="ECO:0000313" key="3">
    <source>
        <dbReference type="Proteomes" id="UP000275408"/>
    </source>
</evidence>
<comment type="caution">
    <text evidence="2">The sequence shown here is derived from an EMBL/GenBank/DDBJ whole genome shotgun (WGS) entry which is preliminary data.</text>
</comment>
<protein>
    <submittedName>
        <fullName evidence="2">Uncharacterized protein</fullName>
    </submittedName>
</protein>
<dbReference type="EMBL" id="RCHS01002084">
    <property type="protein sequence ID" value="RMX49585.1"/>
    <property type="molecule type" value="Genomic_DNA"/>
</dbReference>
<evidence type="ECO:0000313" key="2">
    <source>
        <dbReference type="EMBL" id="RMX49585.1"/>
    </source>
</evidence>
<accession>A0A3M6U7F1</accession>